<feature type="modified residue" description="4-aspartylphosphate" evidence="1">
    <location>
        <position position="53"/>
    </location>
</feature>
<dbReference type="HOGENOM" id="CLU_138528_0_0_4"/>
<dbReference type="SUPFAM" id="SSF52172">
    <property type="entry name" value="CheY-like"/>
    <property type="match status" value="1"/>
</dbReference>
<evidence type="ECO:0000256" key="1">
    <source>
        <dbReference type="PROSITE-ProRule" id="PRU00169"/>
    </source>
</evidence>
<evidence type="ECO:0000313" key="3">
    <source>
        <dbReference type="EMBL" id="ABF79506.1"/>
    </source>
</evidence>
<dbReference type="SMART" id="SM00448">
    <property type="entry name" value="REC"/>
    <property type="match status" value="1"/>
</dbReference>
<dbReference type="InterPro" id="IPR011006">
    <property type="entry name" value="CheY-like_superfamily"/>
</dbReference>
<dbReference type="AlphaFoldDB" id="A0A0H2XYD6"/>
<dbReference type="Gene3D" id="3.40.50.2300">
    <property type="match status" value="1"/>
</dbReference>
<dbReference type="InterPro" id="IPR001789">
    <property type="entry name" value="Sig_transdc_resp-reg_receiver"/>
</dbReference>
<dbReference type="PROSITE" id="PS50110">
    <property type="entry name" value="RESPONSE_REGULATORY"/>
    <property type="match status" value="1"/>
</dbReference>
<organism evidence="3">
    <name type="scientific">Burkholderia orbicola (strain AU 1054)</name>
    <dbReference type="NCBI Taxonomy" id="331271"/>
    <lineage>
        <taxon>Bacteria</taxon>
        <taxon>Pseudomonadati</taxon>
        <taxon>Pseudomonadota</taxon>
        <taxon>Betaproteobacteria</taxon>
        <taxon>Burkholderiales</taxon>
        <taxon>Burkholderiaceae</taxon>
        <taxon>Burkholderia</taxon>
        <taxon>Burkholderia cepacia complex</taxon>
        <taxon>Burkholderia orbicola</taxon>
    </lineage>
</organism>
<feature type="domain" description="Response regulatory" evidence="2">
    <location>
        <begin position="2"/>
        <end position="133"/>
    </location>
</feature>
<sequence>MKIYVIEDNQLKADLICAYLQEHFTDASIRLYGSFQTGLKAIETTCPDIVLLDMNLPTFDRGPNVREGRNRPLGGYDLMRKLRLRDISTRVVVITQLEHFGEGEDEMSFAEMTTLCTKEFPSMFVGSVYFSPSDNEWQDDLNNLIPNNYI</sequence>
<reference evidence="3" key="1">
    <citation type="submission" date="2006-05" db="EMBL/GenBank/DDBJ databases">
        <title>Complete sequence of chromosome 2 of Burkholderia cenocepacia AU 1054.</title>
        <authorList>
            <consortium name="US DOE Joint Genome Institute"/>
            <person name="Copeland A."/>
            <person name="Lucas S."/>
            <person name="Lapidus A."/>
            <person name="Barry K."/>
            <person name="Detter J.C."/>
            <person name="Glavina del Rio T."/>
            <person name="Hammon N."/>
            <person name="Israni S."/>
            <person name="Dalin E."/>
            <person name="Tice H."/>
            <person name="Pitluck S."/>
            <person name="Chain P."/>
            <person name="Malfatti S."/>
            <person name="Shin M."/>
            <person name="Vergez L."/>
            <person name="Schmutz J."/>
            <person name="Larimer F."/>
            <person name="Land M."/>
            <person name="Hauser L."/>
            <person name="Kyrpides N."/>
            <person name="Lykidis A."/>
            <person name="LiPuma J.J."/>
            <person name="Konstantinidis K."/>
            <person name="Tiedje J.M."/>
            <person name="Richardson P."/>
        </authorList>
    </citation>
    <scope>NUCLEOTIDE SEQUENCE [LARGE SCALE GENOMIC DNA]</scope>
    <source>
        <strain evidence="3">AU 1054</strain>
    </source>
</reference>
<protein>
    <submittedName>
        <fullName evidence="3">Response regulator receiver protein</fullName>
    </submittedName>
</protein>
<name>A0A0H2XYD6_BURO1</name>
<evidence type="ECO:0000259" key="2">
    <source>
        <dbReference type="PROSITE" id="PS50110"/>
    </source>
</evidence>
<keyword evidence="1" id="KW-0597">Phosphoprotein</keyword>
<accession>A0A0H2XYD6</accession>
<gene>
    <name evidence="3" type="ordered locus">Bcen_4626</name>
</gene>
<proteinExistence type="predicted"/>
<dbReference type="GO" id="GO:0000160">
    <property type="term" value="P:phosphorelay signal transduction system"/>
    <property type="evidence" value="ECO:0007669"/>
    <property type="project" value="InterPro"/>
</dbReference>
<dbReference type="EMBL" id="CP000379">
    <property type="protein sequence ID" value="ABF79506.1"/>
    <property type="molecule type" value="Genomic_DNA"/>
</dbReference>